<protein>
    <recommendedName>
        <fullName evidence="4">Beta-propeller repeat protein</fullName>
    </recommendedName>
</protein>
<evidence type="ECO:0000313" key="2">
    <source>
        <dbReference type="EMBL" id="GGD43935.1"/>
    </source>
</evidence>
<evidence type="ECO:0008006" key="4">
    <source>
        <dbReference type="Google" id="ProtNLM"/>
    </source>
</evidence>
<dbReference type="PANTHER" id="PTHR35580">
    <property type="entry name" value="CELL SURFACE GLYCOPROTEIN (S-LAYER PROTEIN)-LIKE PROTEIN"/>
    <property type="match status" value="1"/>
</dbReference>
<dbReference type="SUPFAM" id="SSF63829">
    <property type="entry name" value="Calcium-dependent phosphotriesterase"/>
    <property type="match status" value="1"/>
</dbReference>
<sequence length="510" mass="54012">MKIKYLYTFLCLFIAINTQAQFANVAQNNVQVPQLTNSQLAAIPSPQKGMLAYNLSTNCLSFYDGSQWKCSDIAKSSSVAKATISQPITGGFLHYTHGLAADNDFTYIAGSFSGSTITLCDTTLTASGSLNMYFAKLNSKGCLVWAKAFGTSSWNEAYDIATDASGNVYVTGHFSGTVNFGNGNLTSAGGSDIFVAKYSSTGVLQWVQKGGSNDSNFEYGYGIALDGSQNVYIVGSFRGTANFGANARTSAGDEDIFVAKYDNTGTIQWVNAYGGTYKDFARDIAINSTNDVFVAGNFSSSFNYAGTAITPPFVGTSDAFIAKHNTSGTVSWVKRGGGNYADTGNAVAVDGSGNAYLAGGFADVATFGTTNITATNSYLDAYIAKFNSAGASQWVIKAGGQVDDEARGIFIDANGNIYQTGYYTGTVFFSTKPLNPFGTKDYFIAKYDNTGAFQWVKNGGSTADDIGSKVVKNGTKLNVFGTFSVTGFFDKNVIISSSGNANTFLQKIEE</sequence>
<evidence type="ECO:0000256" key="1">
    <source>
        <dbReference type="SAM" id="SignalP"/>
    </source>
</evidence>
<feature type="chain" id="PRO_5037102745" description="Beta-propeller repeat protein" evidence="1">
    <location>
        <begin position="21"/>
        <end position="510"/>
    </location>
</feature>
<dbReference type="EMBL" id="BMKK01000001">
    <property type="protein sequence ID" value="GGD43935.1"/>
    <property type="molecule type" value="Genomic_DNA"/>
</dbReference>
<keyword evidence="1" id="KW-0732">Signal</keyword>
<comment type="caution">
    <text evidence="2">The sequence shown here is derived from an EMBL/GenBank/DDBJ whole genome shotgun (WGS) entry which is preliminary data.</text>
</comment>
<feature type="signal peptide" evidence="1">
    <location>
        <begin position="1"/>
        <end position="20"/>
    </location>
</feature>
<name>A0A916YG09_9BACT</name>
<organism evidence="2 3">
    <name type="scientific">Emticicia aquatilis</name>
    <dbReference type="NCBI Taxonomy" id="1537369"/>
    <lineage>
        <taxon>Bacteria</taxon>
        <taxon>Pseudomonadati</taxon>
        <taxon>Bacteroidota</taxon>
        <taxon>Cytophagia</taxon>
        <taxon>Cytophagales</taxon>
        <taxon>Leadbetterellaceae</taxon>
        <taxon>Emticicia</taxon>
    </lineage>
</organism>
<reference evidence="2" key="2">
    <citation type="submission" date="2020-09" db="EMBL/GenBank/DDBJ databases">
        <authorList>
            <person name="Sun Q."/>
            <person name="Zhou Y."/>
        </authorList>
    </citation>
    <scope>NUCLEOTIDE SEQUENCE</scope>
    <source>
        <strain evidence="2">CGMCC 1.15958</strain>
    </source>
</reference>
<dbReference type="Proteomes" id="UP000609064">
    <property type="component" value="Unassembled WGS sequence"/>
</dbReference>
<keyword evidence="3" id="KW-1185">Reference proteome</keyword>
<dbReference type="InterPro" id="IPR011042">
    <property type="entry name" value="6-blade_b-propeller_TolB-like"/>
</dbReference>
<dbReference type="Gene3D" id="2.120.10.30">
    <property type="entry name" value="TolB, C-terminal domain"/>
    <property type="match status" value="1"/>
</dbReference>
<dbReference type="AlphaFoldDB" id="A0A916YG09"/>
<gene>
    <name evidence="2" type="ORF">GCM10011514_04860</name>
</gene>
<accession>A0A916YG09</accession>
<proteinExistence type="predicted"/>
<reference evidence="2" key="1">
    <citation type="journal article" date="2014" name="Int. J. Syst. Evol. Microbiol.">
        <title>Complete genome sequence of Corynebacterium casei LMG S-19264T (=DSM 44701T), isolated from a smear-ripened cheese.</title>
        <authorList>
            <consortium name="US DOE Joint Genome Institute (JGI-PGF)"/>
            <person name="Walter F."/>
            <person name="Albersmeier A."/>
            <person name="Kalinowski J."/>
            <person name="Ruckert C."/>
        </authorList>
    </citation>
    <scope>NUCLEOTIDE SEQUENCE</scope>
    <source>
        <strain evidence="2">CGMCC 1.15958</strain>
    </source>
</reference>
<evidence type="ECO:0000313" key="3">
    <source>
        <dbReference type="Proteomes" id="UP000609064"/>
    </source>
</evidence>
<dbReference type="PANTHER" id="PTHR35580:SF1">
    <property type="entry name" value="PHYTASE-LIKE DOMAIN-CONTAINING PROTEIN"/>
    <property type="match status" value="1"/>
</dbReference>
<dbReference type="InterPro" id="IPR052918">
    <property type="entry name" value="Motility_Chemotaxis_Reg"/>
</dbReference>
<dbReference type="RefSeq" id="WP_188764288.1">
    <property type="nucleotide sequence ID" value="NZ_BMKK01000001.1"/>
</dbReference>